<evidence type="ECO:0008006" key="4">
    <source>
        <dbReference type="Google" id="ProtNLM"/>
    </source>
</evidence>
<dbReference type="AlphaFoldDB" id="A0A370B833"/>
<feature type="region of interest" description="Disordered" evidence="1">
    <location>
        <begin position="13"/>
        <end position="32"/>
    </location>
</feature>
<reference evidence="2 3" key="1">
    <citation type="submission" date="2018-07" db="EMBL/GenBank/DDBJ databases">
        <title>Streptomyces species from bats.</title>
        <authorList>
            <person name="Dunlap C."/>
        </authorList>
    </citation>
    <scope>NUCLEOTIDE SEQUENCE [LARGE SCALE GENOMIC DNA]</scope>
    <source>
        <strain evidence="2 3">AC230</strain>
    </source>
</reference>
<sequence length="108" mass="12168">MRTRFGAHTITILRPPPADQFGDPTGPPAEREVSGAFMQPVTTTERLDGRDTVVSGWQVFLPPSTDIRATDQVRWRDDLYEVDGDPQPQDDLAGRTRHLEVRLRRVTG</sequence>
<dbReference type="OrthoDB" id="4231454at2"/>
<dbReference type="EMBL" id="QQNA01000080">
    <property type="protein sequence ID" value="RDG37960.1"/>
    <property type="molecule type" value="Genomic_DNA"/>
</dbReference>
<comment type="caution">
    <text evidence="2">The sequence shown here is derived from an EMBL/GenBank/DDBJ whole genome shotgun (WGS) entry which is preliminary data.</text>
</comment>
<name>A0A370B833_9ACTN</name>
<evidence type="ECO:0000313" key="2">
    <source>
        <dbReference type="EMBL" id="RDG37960.1"/>
    </source>
</evidence>
<evidence type="ECO:0000313" key="3">
    <source>
        <dbReference type="Proteomes" id="UP000253741"/>
    </source>
</evidence>
<dbReference type="InterPro" id="IPR038667">
    <property type="entry name" value="XkdH-like_sf"/>
</dbReference>
<gene>
    <name evidence="2" type="ORF">DVH02_11595</name>
</gene>
<keyword evidence="3" id="KW-1185">Reference proteome</keyword>
<protein>
    <recommendedName>
        <fullName evidence="4">Head-tail adaptor protein</fullName>
    </recommendedName>
</protein>
<proteinExistence type="predicted"/>
<dbReference type="RefSeq" id="WP_114623700.1">
    <property type="nucleotide sequence ID" value="NZ_QQNA01000080.1"/>
</dbReference>
<dbReference type="Proteomes" id="UP000253741">
    <property type="component" value="Unassembled WGS sequence"/>
</dbReference>
<dbReference type="Gene3D" id="2.40.10.370">
    <property type="entry name" value="Protein of unknown function DUF3599"/>
    <property type="match status" value="1"/>
</dbReference>
<evidence type="ECO:0000256" key="1">
    <source>
        <dbReference type="SAM" id="MobiDB-lite"/>
    </source>
</evidence>
<organism evidence="2 3">
    <name type="scientific">Streptomyces corynorhini</name>
    <dbReference type="NCBI Taxonomy" id="2282652"/>
    <lineage>
        <taxon>Bacteria</taxon>
        <taxon>Bacillati</taxon>
        <taxon>Actinomycetota</taxon>
        <taxon>Actinomycetes</taxon>
        <taxon>Kitasatosporales</taxon>
        <taxon>Streptomycetaceae</taxon>
        <taxon>Streptomyces</taxon>
    </lineage>
</organism>
<accession>A0A370B833</accession>